<dbReference type="Gene3D" id="3.10.450.50">
    <property type="match status" value="1"/>
</dbReference>
<evidence type="ECO:0000256" key="1">
    <source>
        <dbReference type="SAM" id="SignalP"/>
    </source>
</evidence>
<protein>
    <submittedName>
        <fullName evidence="3">Signal peptide protein</fullName>
    </submittedName>
</protein>
<gene>
    <name evidence="3" type="ORF">OO17_10335</name>
</gene>
<feature type="chain" id="PRO_5002319630" evidence="1">
    <location>
        <begin position="22"/>
        <end position="169"/>
    </location>
</feature>
<dbReference type="Proteomes" id="UP000032515">
    <property type="component" value="Unassembled WGS sequence"/>
</dbReference>
<sequence>MLTRRSFAAGALVAVTLPALAAPIAADPVAILNAIYARVAHGKGEDGGFVTAKPTRAKYLSKSLVALWAKAEVRTPKDEAGPIDFDPVTNSQDPDVTSFDIVAEKQDSGSATLAVTLTGARTSRENRADNVVRYDFTRDGGHWRIDDIRSTVDGKPWSLRDLLTTSLKR</sequence>
<feature type="signal peptide" evidence="1">
    <location>
        <begin position="1"/>
        <end position="21"/>
    </location>
</feature>
<evidence type="ECO:0000313" key="3">
    <source>
        <dbReference type="EMBL" id="KIZ44039.1"/>
    </source>
</evidence>
<name>A0A0D7ET75_RHOPL</name>
<comment type="caution">
    <text evidence="3">The sequence shown here is derived from an EMBL/GenBank/DDBJ whole genome shotgun (WGS) entry which is preliminary data.</text>
</comment>
<dbReference type="EMBL" id="JXXE01000201">
    <property type="protein sequence ID" value="KIZ44039.1"/>
    <property type="molecule type" value="Genomic_DNA"/>
</dbReference>
<dbReference type="Pfam" id="PF12883">
    <property type="entry name" value="DUF3828"/>
    <property type="match status" value="1"/>
</dbReference>
<reference evidence="3 4" key="1">
    <citation type="submission" date="2014-11" db="EMBL/GenBank/DDBJ databases">
        <title>Genomics and ecophysiology of heterotrophic nitrogen fixing bacteria isolated from estuarine surface water.</title>
        <authorList>
            <person name="Bentzon-Tilia M."/>
            <person name="Severin I."/>
            <person name="Hansen L.H."/>
            <person name="Riemann L."/>
        </authorList>
    </citation>
    <scope>NUCLEOTIDE SEQUENCE [LARGE SCALE GENOMIC DNA]</scope>
    <source>
        <strain evidence="3 4">BAL398</strain>
    </source>
</reference>
<dbReference type="InterPro" id="IPR024289">
    <property type="entry name" value="DUF3828"/>
</dbReference>
<dbReference type="RefSeq" id="WP_044409690.1">
    <property type="nucleotide sequence ID" value="NZ_JXXE01000201.1"/>
</dbReference>
<proteinExistence type="predicted"/>
<keyword evidence="1" id="KW-0732">Signal</keyword>
<organism evidence="3 4">
    <name type="scientific">Rhodopseudomonas palustris</name>
    <dbReference type="NCBI Taxonomy" id="1076"/>
    <lineage>
        <taxon>Bacteria</taxon>
        <taxon>Pseudomonadati</taxon>
        <taxon>Pseudomonadota</taxon>
        <taxon>Alphaproteobacteria</taxon>
        <taxon>Hyphomicrobiales</taxon>
        <taxon>Nitrobacteraceae</taxon>
        <taxon>Rhodopseudomonas</taxon>
    </lineage>
</organism>
<feature type="domain" description="DUF3828" evidence="2">
    <location>
        <begin position="32"/>
        <end position="151"/>
    </location>
</feature>
<accession>A0A0D7ET75</accession>
<dbReference type="AlphaFoldDB" id="A0A0D7ET75"/>
<evidence type="ECO:0000259" key="2">
    <source>
        <dbReference type="Pfam" id="PF12883"/>
    </source>
</evidence>
<dbReference type="OrthoDB" id="7174015at2"/>
<dbReference type="PATRIC" id="fig|1076.23.peg.1465"/>
<evidence type="ECO:0000313" key="4">
    <source>
        <dbReference type="Proteomes" id="UP000032515"/>
    </source>
</evidence>